<evidence type="ECO:0000313" key="2">
    <source>
        <dbReference type="Proteomes" id="UP000053815"/>
    </source>
</evidence>
<dbReference type="EMBL" id="DF836306">
    <property type="protein sequence ID" value="GAN02110.1"/>
    <property type="molecule type" value="Genomic_DNA"/>
</dbReference>
<dbReference type="OrthoDB" id="2286618at2759"/>
<dbReference type="Proteomes" id="UP000053815">
    <property type="component" value="Unassembled WGS sequence"/>
</dbReference>
<protein>
    <submittedName>
        <fullName evidence="1">Uncharacterized protein</fullName>
    </submittedName>
</protein>
<keyword evidence="2" id="KW-1185">Reference proteome</keyword>
<reference evidence="1" key="1">
    <citation type="submission" date="2014-09" db="EMBL/GenBank/DDBJ databases">
        <title>Draft genome sequence of an oleaginous Mucoromycotina fungus Mucor ambiguus NBRC6742.</title>
        <authorList>
            <person name="Takeda I."/>
            <person name="Yamane N."/>
            <person name="Morita T."/>
            <person name="Tamano K."/>
            <person name="Machida M."/>
            <person name="Baker S."/>
            <person name="Koike H."/>
        </authorList>
    </citation>
    <scope>NUCLEOTIDE SEQUENCE</scope>
    <source>
        <strain evidence="1">NBRC 6742</strain>
    </source>
</reference>
<organism evidence="1">
    <name type="scientific">Mucor ambiguus</name>
    <dbReference type="NCBI Taxonomy" id="91626"/>
    <lineage>
        <taxon>Eukaryota</taxon>
        <taxon>Fungi</taxon>
        <taxon>Fungi incertae sedis</taxon>
        <taxon>Mucoromycota</taxon>
        <taxon>Mucoromycotina</taxon>
        <taxon>Mucoromycetes</taxon>
        <taxon>Mucorales</taxon>
        <taxon>Mucorineae</taxon>
        <taxon>Mucoraceae</taxon>
        <taxon>Mucor</taxon>
    </lineage>
</organism>
<gene>
    <name evidence="1" type="ORF">MAM1_0017d01550</name>
</gene>
<accession>A0A0C9LRE6</accession>
<evidence type="ECO:0000313" key="1">
    <source>
        <dbReference type="EMBL" id="GAN02110.1"/>
    </source>
</evidence>
<dbReference type="AlphaFoldDB" id="A0A0C9LRE6"/>
<sequence length="319" mass="36072">MAPYFTAVTEVVTKRIFKMVATVNDNVCDSVEQSVKKTKIMEVNKSVHEINREISDKEEEELTRLRGIGVIPPYQLSTSCKTLVNAIEKSPPSIILLRQALRTNTLLPGEIFTIATHADLNFVEVVGTHFINLMDSPVNPLTSKKLERGVALHTTIIVLNNLFLADNDIIDLCWLERLTDHTGSTKWDGIGFSVSNRKLVPLLIEFSGAIQHNNTIPKMIDDENKLIKGMKSVLAFTETLTDKMPLPIYYCRFYDSKIFFESLGLLDNHLYLKRTHCIVTCPTTPKELQKFIYSTNTMFAWKSAVVNFASDINDCKDPL</sequence>
<name>A0A0C9LRE6_9FUNG</name>
<proteinExistence type="predicted"/>